<proteinExistence type="inferred from homology"/>
<keyword evidence="5" id="KW-1185">Reference proteome</keyword>
<dbReference type="NCBIfam" id="TIGR00377">
    <property type="entry name" value="ant_ant_sig"/>
    <property type="match status" value="1"/>
</dbReference>
<dbReference type="Gene3D" id="3.30.750.24">
    <property type="entry name" value="STAS domain"/>
    <property type="match status" value="1"/>
</dbReference>
<protein>
    <recommendedName>
        <fullName evidence="2">Anti-sigma factor antagonist</fullName>
    </recommendedName>
</protein>
<dbReference type="PROSITE" id="PS50801">
    <property type="entry name" value="STAS"/>
    <property type="match status" value="1"/>
</dbReference>
<feature type="domain" description="STAS" evidence="3">
    <location>
        <begin position="22"/>
        <end position="136"/>
    </location>
</feature>
<evidence type="ECO:0000313" key="4">
    <source>
        <dbReference type="EMBL" id="MBW8485924.1"/>
    </source>
</evidence>
<dbReference type="SUPFAM" id="SSF52091">
    <property type="entry name" value="SpoIIaa-like"/>
    <property type="match status" value="1"/>
</dbReference>
<dbReference type="Proteomes" id="UP000774570">
    <property type="component" value="Unassembled WGS sequence"/>
</dbReference>
<accession>A0ABS7FZQ5</accession>
<evidence type="ECO:0000256" key="2">
    <source>
        <dbReference type="RuleBase" id="RU003749"/>
    </source>
</evidence>
<sequence>MAVRTAEEMIVDVLWERKDGPLDVRLVRRTGWRVVVAAGEIDMSCAPLLLQAVEQALGLDAAEGEDGPRVAIDLQDVRFCDSLGINSLVRSWRRVRGEGGTLVLAQPNESMRHMLHITGLDQHLTVVETLPGDGTG</sequence>
<dbReference type="InterPro" id="IPR003658">
    <property type="entry name" value="Anti-sigma_ant"/>
</dbReference>
<evidence type="ECO:0000259" key="3">
    <source>
        <dbReference type="PROSITE" id="PS50801"/>
    </source>
</evidence>
<dbReference type="RefSeq" id="WP_220169161.1">
    <property type="nucleotide sequence ID" value="NZ_JAIBOA010000019.1"/>
</dbReference>
<dbReference type="CDD" id="cd07043">
    <property type="entry name" value="STAS_anti-anti-sigma_factors"/>
    <property type="match status" value="1"/>
</dbReference>
<evidence type="ECO:0000313" key="5">
    <source>
        <dbReference type="Proteomes" id="UP000774570"/>
    </source>
</evidence>
<dbReference type="EMBL" id="JAIBOA010000019">
    <property type="protein sequence ID" value="MBW8485924.1"/>
    <property type="molecule type" value="Genomic_DNA"/>
</dbReference>
<dbReference type="Pfam" id="PF13466">
    <property type="entry name" value="STAS_2"/>
    <property type="match status" value="1"/>
</dbReference>
<dbReference type="InterPro" id="IPR036513">
    <property type="entry name" value="STAS_dom_sf"/>
</dbReference>
<dbReference type="InterPro" id="IPR002645">
    <property type="entry name" value="STAS_dom"/>
</dbReference>
<dbReference type="InterPro" id="IPR058548">
    <property type="entry name" value="MlaB-like_STAS"/>
</dbReference>
<comment type="caution">
    <text evidence="4">The sequence shown here is derived from an EMBL/GenBank/DDBJ whole genome shotgun (WGS) entry which is preliminary data.</text>
</comment>
<name>A0ABS7FZQ5_9ACTN</name>
<comment type="similarity">
    <text evidence="1 2">Belongs to the anti-sigma-factor antagonist family.</text>
</comment>
<gene>
    <name evidence="4" type="ORF">K1Y72_26350</name>
</gene>
<evidence type="ECO:0000256" key="1">
    <source>
        <dbReference type="ARBA" id="ARBA00009013"/>
    </source>
</evidence>
<reference evidence="4 5" key="1">
    <citation type="submission" date="2021-07" db="EMBL/GenBank/DDBJ databases">
        <title>Actinomadura sp. PM05-2 isolated from lichen.</title>
        <authorList>
            <person name="Somphong A."/>
            <person name="Phongsopitanun W."/>
            <person name="Tanasupawat S."/>
            <person name="Peongsungnone V."/>
        </authorList>
    </citation>
    <scope>NUCLEOTIDE SEQUENCE [LARGE SCALE GENOMIC DNA]</scope>
    <source>
        <strain evidence="4 5">PM05-2</strain>
    </source>
</reference>
<organism evidence="4 5">
    <name type="scientific">Actinomadura parmotrematis</name>
    <dbReference type="NCBI Taxonomy" id="2864039"/>
    <lineage>
        <taxon>Bacteria</taxon>
        <taxon>Bacillati</taxon>
        <taxon>Actinomycetota</taxon>
        <taxon>Actinomycetes</taxon>
        <taxon>Streptosporangiales</taxon>
        <taxon>Thermomonosporaceae</taxon>
        <taxon>Actinomadura</taxon>
    </lineage>
</organism>
<dbReference type="PANTHER" id="PTHR33495">
    <property type="entry name" value="ANTI-SIGMA FACTOR ANTAGONIST TM_1081-RELATED-RELATED"/>
    <property type="match status" value="1"/>
</dbReference>
<dbReference type="PANTHER" id="PTHR33495:SF2">
    <property type="entry name" value="ANTI-SIGMA FACTOR ANTAGONIST TM_1081-RELATED"/>
    <property type="match status" value="1"/>
</dbReference>